<comment type="caution">
    <text evidence="1">The sequence shown here is derived from an EMBL/GenBank/DDBJ whole genome shotgun (WGS) entry which is preliminary data.</text>
</comment>
<dbReference type="RefSeq" id="WP_379678006.1">
    <property type="nucleotide sequence ID" value="NZ_JBHLWP010000006.1"/>
</dbReference>
<keyword evidence="2" id="KW-1185">Reference proteome</keyword>
<protein>
    <submittedName>
        <fullName evidence="1">Uncharacterized protein</fullName>
    </submittedName>
</protein>
<evidence type="ECO:0000313" key="2">
    <source>
        <dbReference type="Proteomes" id="UP001589773"/>
    </source>
</evidence>
<reference evidence="1 2" key="1">
    <citation type="submission" date="2024-09" db="EMBL/GenBank/DDBJ databases">
        <authorList>
            <person name="Sun Q."/>
            <person name="Mori K."/>
        </authorList>
    </citation>
    <scope>NUCLEOTIDE SEQUENCE [LARGE SCALE GENOMIC DNA]</scope>
    <source>
        <strain evidence="1 2">CCM 7792</strain>
    </source>
</reference>
<gene>
    <name evidence="1" type="ORF">ACFFJK_04860</name>
</gene>
<dbReference type="Proteomes" id="UP001589773">
    <property type="component" value="Unassembled WGS sequence"/>
</dbReference>
<name>A0ABV6FCG9_9BURK</name>
<accession>A0ABV6FCG9</accession>
<proteinExistence type="predicted"/>
<sequence length="97" mass="10369">MLSEADCRLRAKQCLTRIAQQCGEDLVLMPSPFGMATTLAYTYQTKAYVATGDFIHALAGNGPILVNKLTGAVEVAAAVFSTEDSIRAFENRAGKPT</sequence>
<evidence type="ECO:0000313" key="1">
    <source>
        <dbReference type="EMBL" id="MFC0251212.1"/>
    </source>
</evidence>
<dbReference type="EMBL" id="JBHLWP010000006">
    <property type="protein sequence ID" value="MFC0251212.1"/>
    <property type="molecule type" value="Genomic_DNA"/>
</dbReference>
<organism evidence="1 2">
    <name type="scientific">Massilia consociata</name>
    <dbReference type="NCBI Taxonomy" id="760117"/>
    <lineage>
        <taxon>Bacteria</taxon>
        <taxon>Pseudomonadati</taxon>
        <taxon>Pseudomonadota</taxon>
        <taxon>Betaproteobacteria</taxon>
        <taxon>Burkholderiales</taxon>
        <taxon>Oxalobacteraceae</taxon>
        <taxon>Telluria group</taxon>
        <taxon>Massilia</taxon>
    </lineage>
</organism>